<evidence type="ECO:0000256" key="1">
    <source>
        <dbReference type="SAM" id="MobiDB-lite"/>
    </source>
</evidence>
<comment type="caution">
    <text evidence="2">The sequence shown here is derived from an EMBL/GenBank/DDBJ whole genome shotgun (WGS) entry which is preliminary data.</text>
</comment>
<dbReference type="OrthoDB" id="5296823at2759"/>
<organism evidence="2 3">
    <name type="scientific">Arthrobotrys flagrans</name>
    <name type="common">Nematode-trapping fungus</name>
    <name type="synonym">Trichothecium flagrans</name>
    <dbReference type="NCBI Taxonomy" id="97331"/>
    <lineage>
        <taxon>Eukaryota</taxon>
        <taxon>Fungi</taxon>
        <taxon>Dikarya</taxon>
        <taxon>Ascomycota</taxon>
        <taxon>Pezizomycotina</taxon>
        <taxon>Orbiliomycetes</taxon>
        <taxon>Orbiliales</taxon>
        <taxon>Orbiliaceae</taxon>
        <taxon>Arthrobotrys</taxon>
    </lineage>
</organism>
<dbReference type="GeneID" id="93587423"/>
<proteinExistence type="predicted"/>
<evidence type="ECO:0000313" key="2">
    <source>
        <dbReference type="EMBL" id="RVD86858.1"/>
    </source>
</evidence>
<keyword evidence="3" id="KW-1185">Reference proteome</keyword>
<dbReference type="RefSeq" id="XP_067492402.1">
    <property type="nucleotide sequence ID" value="XM_067634323.1"/>
</dbReference>
<accession>A0A437A6W5</accession>
<feature type="region of interest" description="Disordered" evidence="1">
    <location>
        <begin position="1"/>
        <end position="108"/>
    </location>
</feature>
<dbReference type="AlphaFoldDB" id="A0A437A6W5"/>
<gene>
    <name evidence="2" type="ORF">DFL_005112</name>
</gene>
<name>A0A437A6W5_ARTFL</name>
<dbReference type="EMBL" id="SAEB01000006">
    <property type="protein sequence ID" value="RVD86858.1"/>
    <property type="molecule type" value="Genomic_DNA"/>
</dbReference>
<sequence>MIRSIRSSSSSSSKTLSVILPLAVEEGGPSSPSHNQPSNTNRPHELANKLQRRLGAKEAQNEDPLSKHGPGARSSTQPIEESHQDKFFGLSQEYSFTHNELDQNPHIGLDPALQSMIEATPEAAFYESRPQSGRYGMDQYLATPRREDAVRYYRP</sequence>
<feature type="compositionally biased region" description="Basic and acidic residues" evidence="1">
    <location>
        <begin position="55"/>
        <end position="66"/>
    </location>
</feature>
<dbReference type="Proteomes" id="UP000283090">
    <property type="component" value="Unassembled WGS sequence"/>
</dbReference>
<feature type="compositionally biased region" description="Low complexity" evidence="1">
    <location>
        <begin position="1"/>
        <end position="13"/>
    </location>
</feature>
<feature type="compositionally biased region" description="Polar residues" evidence="1">
    <location>
        <begin position="30"/>
        <end position="41"/>
    </location>
</feature>
<protein>
    <submittedName>
        <fullName evidence="2">Uncharacterized protein</fullName>
    </submittedName>
</protein>
<evidence type="ECO:0000313" key="3">
    <source>
        <dbReference type="Proteomes" id="UP000283090"/>
    </source>
</evidence>
<dbReference type="VEuPathDB" id="FungiDB:DFL_005112"/>
<reference evidence="2 3" key="1">
    <citation type="submission" date="2019-01" db="EMBL/GenBank/DDBJ databases">
        <title>Intercellular communication is required for trap formation in the nematode-trapping fungus Duddingtonia flagrans.</title>
        <authorList>
            <person name="Youssar L."/>
            <person name="Wernet V."/>
            <person name="Hensel N."/>
            <person name="Hildebrandt H.-G."/>
            <person name="Fischer R."/>
        </authorList>
    </citation>
    <scope>NUCLEOTIDE SEQUENCE [LARGE SCALE GENOMIC DNA]</scope>
    <source>
        <strain evidence="2 3">CBS H-5679</strain>
    </source>
</reference>